<feature type="transmembrane region" description="Helical" evidence="1">
    <location>
        <begin position="230"/>
        <end position="248"/>
    </location>
</feature>
<comment type="caution">
    <text evidence="2">The sequence shown here is derived from an EMBL/GenBank/DDBJ whole genome shotgun (WGS) entry which is preliminary data.</text>
</comment>
<proteinExistence type="predicted"/>
<dbReference type="PANTHER" id="PTHR46033:SF1">
    <property type="entry name" value="PROTEIN MAIN-LIKE 2"/>
    <property type="match status" value="1"/>
</dbReference>
<name>A0A843WZ85_COLES</name>
<evidence type="ECO:0000313" key="3">
    <source>
        <dbReference type="Proteomes" id="UP000652761"/>
    </source>
</evidence>
<evidence type="ECO:0000313" key="2">
    <source>
        <dbReference type="EMBL" id="MQM13526.1"/>
    </source>
</evidence>
<keyword evidence="3" id="KW-1185">Reference proteome</keyword>
<reference evidence="2" key="1">
    <citation type="submission" date="2017-07" db="EMBL/GenBank/DDBJ databases">
        <title>Taro Niue Genome Assembly and Annotation.</title>
        <authorList>
            <person name="Atibalentja N."/>
            <person name="Keating K."/>
            <person name="Fields C.J."/>
        </authorList>
    </citation>
    <scope>NUCLEOTIDE SEQUENCE</scope>
    <source>
        <strain evidence="2">Niue_2</strain>
        <tissue evidence="2">Leaf</tissue>
    </source>
</reference>
<keyword evidence="1" id="KW-1133">Transmembrane helix</keyword>
<keyword evidence="1" id="KW-0812">Transmembrane</keyword>
<sequence>GVMKPRLQWPLVIAAYQGLPDFQRERVRGMGFRPIMEIEPFYGHMVPSLEDVTRITGLQVDEEAVTGVTYVDYTEHTQDLLGMEPMGENEHGDRRMVDCIVLLDNLGLWGDPEDRERADRDLRRFLVLFLGKMLLGTKGDDIHYRFLEILEDLERVGQCQAWACGVCDLHVWCWLVSTVLWLVVVERQFDLTFVTARLRGVEVDLCSVEVCGLTFHVLCFYSSLGITVVWRTSGVVLVLLSLFLSGIVRPSGVEVGRLGGPADWAQSAHRFSAYERDKGLRCVLNATALVVTFLLLMFWVVFCMCAACRTLGQHADVDLVKAMPNSVAFSALCSAKGACCGVLLGYSTAWWCFWRVLSARTMRGAGEMPIDYRFLHSSRRQRNEHGNRVGLSFRVVCKEVPEKGFRIRVFACEERQLDLTSVTARLSGSSCVVLSGLVEFLPVVVCPGGGTILVVDPWWYLVVVGEVYGVTFHMLCFYSSLAFLAHTFSDLSKGTGRETIVGQFAPCLQVWSYNYIPLGRATKIWPDAFPLARRWLPVVTEASFSLKLDTLCRDIRDFPALLPYVGMPDDGQPWVESGHPQFGQDLWVHCLKEIEPLCLRLATRTLRLHQAWFDEVKPRGIGRRTRGKAKWVDWRQRFPDQYADWQHGGYPVESDAVDSYAYL</sequence>
<gene>
    <name evidence="2" type="ORF">Taro_046451</name>
</gene>
<organism evidence="2 3">
    <name type="scientific">Colocasia esculenta</name>
    <name type="common">Wild taro</name>
    <name type="synonym">Arum esculentum</name>
    <dbReference type="NCBI Taxonomy" id="4460"/>
    <lineage>
        <taxon>Eukaryota</taxon>
        <taxon>Viridiplantae</taxon>
        <taxon>Streptophyta</taxon>
        <taxon>Embryophyta</taxon>
        <taxon>Tracheophyta</taxon>
        <taxon>Spermatophyta</taxon>
        <taxon>Magnoliopsida</taxon>
        <taxon>Liliopsida</taxon>
        <taxon>Araceae</taxon>
        <taxon>Aroideae</taxon>
        <taxon>Colocasieae</taxon>
        <taxon>Colocasia</taxon>
    </lineage>
</organism>
<dbReference type="PANTHER" id="PTHR46033">
    <property type="entry name" value="PROTEIN MAIN-LIKE 2"/>
    <property type="match status" value="1"/>
</dbReference>
<dbReference type="InterPro" id="IPR044824">
    <property type="entry name" value="MAIN-like"/>
</dbReference>
<evidence type="ECO:0000256" key="1">
    <source>
        <dbReference type="SAM" id="Phobius"/>
    </source>
</evidence>
<feature type="transmembrane region" description="Helical" evidence="1">
    <location>
        <begin position="282"/>
        <end position="307"/>
    </location>
</feature>
<dbReference type="GO" id="GO:0010073">
    <property type="term" value="P:meristem maintenance"/>
    <property type="evidence" value="ECO:0007669"/>
    <property type="project" value="InterPro"/>
</dbReference>
<dbReference type="AlphaFoldDB" id="A0A843WZ85"/>
<feature type="non-terminal residue" evidence="2">
    <location>
        <position position="1"/>
    </location>
</feature>
<keyword evidence="1" id="KW-0472">Membrane</keyword>
<feature type="transmembrane region" description="Helical" evidence="1">
    <location>
        <begin position="431"/>
        <end position="452"/>
    </location>
</feature>
<dbReference type="EMBL" id="NMUH01005724">
    <property type="protein sequence ID" value="MQM13526.1"/>
    <property type="molecule type" value="Genomic_DNA"/>
</dbReference>
<feature type="transmembrane region" description="Helical" evidence="1">
    <location>
        <begin position="327"/>
        <end position="353"/>
    </location>
</feature>
<dbReference type="Proteomes" id="UP000652761">
    <property type="component" value="Unassembled WGS sequence"/>
</dbReference>
<protein>
    <submittedName>
        <fullName evidence="2">Uncharacterized protein</fullName>
    </submittedName>
</protein>
<feature type="transmembrane region" description="Helical" evidence="1">
    <location>
        <begin position="458"/>
        <end position="484"/>
    </location>
</feature>
<accession>A0A843WZ85</accession>